<sequence length="272" mass="30942">MSNSPISASKLDYLLQTLVCKEKEIIDNVFTAFKGRESLNQFISSDLSKLFGIVAAYIDCFQSLQIKKRDELSSVLTKYYRAENIEERANQLLEVETEWDEMLDQIDKALFAEQQQQSPTVEMDLCIPLDHATQVESRLDEIKAAGAHVMLVTFGLLDGARQWLKETNSSLPFYQDPSRNLYTTFGLSRSVKKVWGMASMICYAEHLCSGHTLPKPYENYQEDIFQMGGDFITNQFGSVIFAYCSKTSADRPSVDQILYALQNTTSCESHKR</sequence>
<keyword evidence="2" id="KW-1185">Reference proteome</keyword>
<dbReference type="OrthoDB" id="40334at2759"/>
<dbReference type="AlphaFoldDB" id="A0A812C8X9"/>
<proteinExistence type="predicted"/>
<dbReference type="InterPro" id="IPR032801">
    <property type="entry name" value="PXL2A/B/C"/>
</dbReference>
<dbReference type="EMBL" id="CAHIKZ030001238">
    <property type="protein sequence ID" value="CAE1257347.1"/>
    <property type="molecule type" value="Genomic_DNA"/>
</dbReference>
<dbReference type="Proteomes" id="UP000597762">
    <property type="component" value="Unassembled WGS sequence"/>
</dbReference>
<dbReference type="Pfam" id="PF13911">
    <property type="entry name" value="AhpC-TSA_2"/>
    <property type="match status" value="1"/>
</dbReference>
<evidence type="ECO:0000313" key="2">
    <source>
        <dbReference type="Proteomes" id="UP000597762"/>
    </source>
</evidence>
<gene>
    <name evidence="1" type="ORF">SPHA_30721</name>
</gene>
<organism evidence="1 2">
    <name type="scientific">Acanthosepion pharaonis</name>
    <name type="common">Pharaoh cuttlefish</name>
    <name type="synonym">Sepia pharaonis</name>
    <dbReference type="NCBI Taxonomy" id="158019"/>
    <lineage>
        <taxon>Eukaryota</taxon>
        <taxon>Metazoa</taxon>
        <taxon>Spiralia</taxon>
        <taxon>Lophotrochozoa</taxon>
        <taxon>Mollusca</taxon>
        <taxon>Cephalopoda</taxon>
        <taxon>Coleoidea</taxon>
        <taxon>Decapodiformes</taxon>
        <taxon>Sepiida</taxon>
        <taxon>Sepiina</taxon>
        <taxon>Sepiidae</taxon>
        <taxon>Acanthosepion</taxon>
    </lineage>
</organism>
<reference evidence="1" key="1">
    <citation type="submission" date="2021-01" db="EMBL/GenBank/DDBJ databases">
        <authorList>
            <person name="Li R."/>
            <person name="Bekaert M."/>
        </authorList>
    </citation>
    <scope>NUCLEOTIDE SEQUENCE</scope>
    <source>
        <strain evidence="1">Farmed</strain>
    </source>
</reference>
<dbReference type="Gene3D" id="3.40.30.10">
    <property type="entry name" value="Glutaredoxin"/>
    <property type="match status" value="1"/>
</dbReference>
<evidence type="ECO:0000313" key="1">
    <source>
        <dbReference type="EMBL" id="CAE1257347.1"/>
    </source>
</evidence>
<protein>
    <submittedName>
        <fullName evidence="1">Uncharacterized protein</fullName>
    </submittedName>
</protein>
<accession>A0A812C8X9</accession>
<comment type="caution">
    <text evidence="1">The sequence shown here is derived from an EMBL/GenBank/DDBJ whole genome shotgun (WGS) entry which is preliminary data.</text>
</comment>
<name>A0A812C8X9_ACAPH</name>